<dbReference type="GO" id="GO:0032543">
    <property type="term" value="P:mitochondrial translation"/>
    <property type="evidence" value="ECO:0007669"/>
    <property type="project" value="TreeGrafter"/>
</dbReference>
<dbReference type="GO" id="GO:0003735">
    <property type="term" value="F:structural constituent of ribosome"/>
    <property type="evidence" value="ECO:0007669"/>
    <property type="project" value="TreeGrafter"/>
</dbReference>
<dbReference type="InterPro" id="IPR016576">
    <property type="entry name" value="Ribosomal_mL63"/>
</dbReference>
<gene>
    <name evidence="1" type="ORF">V1264_021493</name>
</gene>
<dbReference type="Pfam" id="PF14978">
    <property type="entry name" value="MRP-63"/>
    <property type="match status" value="1"/>
</dbReference>
<dbReference type="PANTHER" id="PTHR14520">
    <property type="entry name" value="MITOCHONDRIAL RIBOSOMAL PROTEIN 63"/>
    <property type="match status" value="1"/>
</dbReference>
<dbReference type="EMBL" id="JBAMIC010004070">
    <property type="protein sequence ID" value="KAK7087442.1"/>
    <property type="molecule type" value="Genomic_DNA"/>
</dbReference>
<proteinExistence type="predicted"/>
<keyword evidence="2" id="KW-1185">Reference proteome</keyword>
<dbReference type="GO" id="GO:0005761">
    <property type="term" value="C:mitochondrial ribosome"/>
    <property type="evidence" value="ECO:0007669"/>
    <property type="project" value="InterPro"/>
</dbReference>
<dbReference type="AlphaFoldDB" id="A0AAN9AIB6"/>
<sequence length="108" mass="12997">MFFTRVLFFYKKHRGTPGLLRAGKHRALPFISVSLKKHALRWLMLEQQNVEILSKPYLSEEEEFNSAKARKQQDNFVEKKLLERQANMMPHRTAKDIFTNLYKQRSWE</sequence>
<name>A0AAN9AIB6_9CAEN</name>
<evidence type="ECO:0000313" key="1">
    <source>
        <dbReference type="EMBL" id="KAK7087442.1"/>
    </source>
</evidence>
<organism evidence="1 2">
    <name type="scientific">Littorina saxatilis</name>
    <dbReference type="NCBI Taxonomy" id="31220"/>
    <lineage>
        <taxon>Eukaryota</taxon>
        <taxon>Metazoa</taxon>
        <taxon>Spiralia</taxon>
        <taxon>Lophotrochozoa</taxon>
        <taxon>Mollusca</taxon>
        <taxon>Gastropoda</taxon>
        <taxon>Caenogastropoda</taxon>
        <taxon>Littorinimorpha</taxon>
        <taxon>Littorinoidea</taxon>
        <taxon>Littorinidae</taxon>
        <taxon>Littorina</taxon>
    </lineage>
</organism>
<dbReference type="PANTHER" id="PTHR14520:SF4">
    <property type="entry name" value="LARGE RIBOSOMAL SUBUNIT PROTEIN ML63"/>
    <property type="match status" value="1"/>
</dbReference>
<reference evidence="1 2" key="1">
    <citation type="submission" date="2024-02" db="EMBL/GenBank/DDBJ databases">
        <title>Chromosome-scale genome assembly of the rough periwinkle Littorina saxatilis.</title>
        <authorList>
            <person name="De Jode A."/>
            <person name="Faria R."/>
            <person name="Formenti G."/>
            <person name="Sims Y."/>
            <person name="Smith T.P."/>
            <person name="Tracey A."/>
            <person name="Wood J.M.D."/>
            <person name="Zagrodzka Z.B."/>
            <person name="Johannesson K."/>
            <person name="Butlin R.K."/>
            <person name="Leder E.H."/>
        </authorList>
    </citation>
    <scope>NUCLEOTIDE SEQUENCE [LARGE SCALE GENOMIC DNA]</scope>
    <source>
        <strain evidence="1">Snail1</strain>
        <tissue evidence="1">Muscle</tissue>
    </source>
</reference>
<comment type="caution">
    <text evidence="1">The sequence shown here is derived from an EMBL/GenBank/DDBJ whole genome shotgun (WGS) entry which is preliminary data.</text>
</comment>
<dbReference type="Proteomes" id="UP001374579">
    <property type="component" value="Unassembled WGS sequence"/>
</dbReference>
<accession>A0AAN9AIB6</accession>
<protein>
    <submittedName>
        <fullName evidence="1">Uncharacterized protein</fullName>
    </submittedName>
</protein>
<evidence type="ECO:0000313" key="2">
    <source>
        <dbReference type="Proteomes" id="UP001374579"/>
    </source>
</evidence>